<evidence type="ECO:0000313" key="2">
    <source>
        <dbReference type="Proteomes" id="UP000237631"/>
    </source>
</evidence>
<dbReference type="Gene3D" id="2.60.120.260">
    <property type="entry name" value="Galactose-binding domain-like"/>
    <property type="match status" value="1"/>
</dbReference>
<comment type="caution">
    <text evidence="1">The sequence shown here is derived from an EMBL/GenBank/DDBJ whole genome shotgun (WGS) entry which is preliminary data.</text>
</comment>
<evidence type="ECO:0000313" key="1">
    <source>
        <dbReference type="EMBL" id="PPJ51622.1"/>
    </source>
</evidence>
<dbReference type="OrthoDB" id="3935740at2759"/>
<proteinExistence type="predicted"/>
<dbReference type="InterPro" id="IPR036444">
    <property type="entry name" value="PLipase_A2_dom_sf"/>
</dbReference>
<dbReference type="STRING" id="357750.A0A2S6BVX1"/>
<accession>A0A2S6BVX1</accession>
<dbReference type="SUPFAM" id="SSF48619">
    <property type="entry name" value="Phospholipase A2, PLA2"/>
    <property type="match status" value="1"/>
</dbReference>
<dbReference type="GO" id="GO:0006644">
    <property type="term" value="P:phospholipid metabolic process"/>
    <property type="evidence" value="ECO:0007669"/>
    <property type="project" value="InterPro"/>
</dbReference>
<protein>
    <submittedName>
        <fullName evidence="1">Uncharacterized protein</fullName>
    </submittedName>
</protein>
<name>A0A2S6BVX1_9PEZI</name>
<dbReference type="GO" id="GO:0004623">
    <property type="term" value="F:phospholipase A2 activity"/>
    <property type="evidence" value="ECO:0007669"/>
    <property type="project" value="InterPro"/>
</dbReference>
<reference evidence="2" key="1">
    <citation type="journal article" date="2017" name="bioRxiv">
        <title>Conservation of a gene cluster reveals novel cercosporin biosynthetic mechanisms and extends production to the genus Colletotrichum.</title>
        <authorList>
            <person name="de Jonge R."/>
            <person name="Ebert M.K."/>
            <person name="Huitt-Roehl C.R."/>
            <person name="Pal P."/>
            <person name="Suttle J.C."/>
            <person name="Spanner R.E."/>
            <person name="Neubauer J.D."/>
            <person name="Jurick W.M.II."/>
            <person name="Stott K.A."/>
            <person name="Secor G.A."/>
            <person name="Thomma B.P.H.J."/>
            <person name="Van de Peer Y."/>
            <person name="Townsend C.A."/>
            <person name="Bolton M.D."/>
        </authorList>
    </citation>
    <scope>NUCLEOTIDE SEQUENCE [LARGE SCALE GENOMIC DNA]</scope>
    <source>
        <strain evidence="2">CBS538.71</strain>
    </source>
</reference>
<dbReference type="EMBL" id="PNEN01001746">
    <property type="protein sequence ID" value="PPJ51622.1"/>
    <property type="molecule type" value="Genomic_DNA"/>
</dbReference>
<gene>
    <name evidence="1" type="ORF">CBER1_08943</name>
</gene>
<keyword evidence="2" id="KW-1185">Reference proteome</keyword>
<sequence length="627" mass="68518">MWDHGHQISDSIHSLSAAGAEDSHWLHGLLQEVPNLPKLCYIGGDGIFPTDDAEFSVTYTYTQYQLPTVSIMGSPPASAGFPQPTANNALCMIDPTKKTEQFNLLDSEFMPIVASCTTTLIPLAAPTSEAQANAMGDASKYPLPVYYFEKPANAPEGVYDIVMLVGSTPRYLAKLNNGRVVLTTSSTGPRVQTRQGQQMLTTVFKVDCMSKITAVQNGMIAHSLKAATKARRERRSLYNEGLRPRCGKSPEQLTAKARKNAPPATSNGCSGLGYWAPDFTFGSSCNKHDLCYENCESGTWDNCNQDFFDDMINEGCLSKKHWYMWLIWGACNKAAEAYALAAATWPGAKAFVESGTKRCECSCPPPQFICGADGSDKSYRSNIFSNEQTNCGACGRTCPEGSKCKGGNCVCPIDQCGKTCLDLRQNPFHCGKCNNACPSSTPYCSKGTCIAAPKECLPRLPNPNFEGDWRKDWQSSVWADTLFNNPTTGYNEAFDHKGQYHFYILTPRGGGTTTNTFTTSITACPNKRYKLGFGYYKDQGSDTCTIEVLTAGQTVFSSTIGRWDQNPSQNLEMKEARLGPFTPGGEVVQNGLSLNVPVTWKMICPGDWQGGDDKSQTRFGQFSLTPL</sequence>
<dbReference type="Proteomes" id="UP000237631">
    <property type="component" value="Unassembled WGS sequence"/>
</dbReference>
<dbReference type="GO" id="GO:0050482">
    <property type="term" value="P:arachidonate secretion"/>
    <property type="evidence" value="ECO:0007669"/>
    <property type="project" value="InterPro"/>
</dbReference>
<dbReference type="Gene3D" id="1.20.90.10">
    <property type="entry name" value="Phospholipase A2 domain"/>
    <property type="match status" value="1"/>
</dbReference>
<dbReference type="AlphaFoldDB" id="A0A2S6BVX1"/>
<organism evidence="1 2">
    <name type="scientific">Cercospora berteroae</name>
    <dbReference type="NCBI Taxonomy" id="357750"/>
    <lineage>
        <taxon>Eukaryota</taxon>
        <taxon>Fungi</taxon>
        <taxon>Dikarya</taxon>
        <taxon>Ascomycota</taxon>
        <taxon>Pezizomycotina</taxon>
        <taxon>Dothideomycetes</taxon>
        <taxon>Dothideomycetidae</taxon>
        <taxon>Mycosphaerellales</taxon>
        <taxon>Mycosphaerellaceae</taxon>
        <taxon>Cercospora</taxon>
    </lineage>
</organism>